<dbReference type="GO" id="GO:0007032">
    <property type="term" value="P:endosome organization"/>
    <property type="evidence" value="ECO:0007669"/>
    <property type="project" value="TreeGrafter"/>
</dbReference>
<dbReference type="InterPro" id="IPR000547">
    <property type="entry name" value="Clathrin_H-chain/VPS_repeat"/>
</dbReference>
<reference evidence="7" key="1">
    <citation type="submission" date="2021-01" db="EMBL/GenBank/DDBJ databases">
        <authorList>
            <person name="Corre E."/>
            <person name="Pelletier E."/>
            <person name="Niang G."/>
            <person name="Scheremetjew M."/>
            <person name="Finn R."/>
            <person name="Kale V."/>
            <person name="Holt S."/>
            <person name="Cochrane G."/>
            <person name="Meng A."/>
            <person name="Brown T."/>
            <person name="Cohen L."/>
        </authorList>
    </citation>
    <scope>NUCLEOTIDE SEQUENCE</scope>
    <source>
        <strain evidence="7">PLY429</strain>
    </source>
</reference>
<keyword evidence="5" id="KW-0175">Coiled coil</keyword>
<feature type="repeat" description="CHCR" evidence="4">
    <location>
        <begin position="262"/>
        <end position="422"/>
    </location>
</feature>
<evidence type="ECO:0000313" key="7">
    <source>
        <dbReference type="EMBL" id="CAD9206725.1"/>
    </source>
</evidence>
<keyword evidence="3" id="KW-0862">Zinc</keyword>
<feature type="coiled-coil region" evidence="5">
    <location>
        <begin position="460"/>
        <end position="501"/>
    </location>
</feature>
<gene>
    <name evidence="7" type="ORF">TCHU04912_LOCUS8961</name>
</gene>
<dbReference type="PANTHER" id="PTHR23323:SF26">
    <property type="entry name" value="VACUOLAR PROTEIN SORTING-ASSOCIATED PROTEIN 18 HOMOLOG"/>
    <property type="match status" value="1"/>
</dbReference>
<feature type="domain" description="Pep3/Vps18 RING C-terminal" evidence="6">
    <location>
        <begin position="554"/>
        <end position="636"/>
    </location>
</feature>
<sequence length="655" mass="72158">MVGSAARGLAGTPMGLSIDTASSTILMYTGEALHEVSVRHESRDMWRIYLARAEYEQAAAHCDSVDQKNVVWTEQAEAAFNNADYMQAARLFARLDTMKPTFEQVALRFVDIGNPAALHEFLICKLEALTADDRAQATMVATWLTELQLDQINRALLNDEGEGGAECQGLIDQLRSFLTQYRDVLDETTTSALLASYGRLDELLHFAAMHDDNETVIEHLMQRGEVARALGVLRRPNVSLELVYKFAPVLIVAAPTDTVDAWIHTGSNLDTRRLMPALLRCDEPATTTLCRNEALRYIEFCIHHLHSDDAALHNLAISLYSAKDDEADLLAYLKQAKGPLGTPYYDAKFALRLARERNRQHACVQLLSDMGMYQDATALAIKVDVELAKQVAELPEDDAPLRRKLWLTIARHLVESHTEEGDQRHRIRQAVNFLKETNGLLKIEDILPFFPDFVLIDEFKDAICSSLEEYNRQIEDLKTEMDVATEIADVLRKDLTALEQRAMVVDLDSPCERCGRSLAAGGPPTAKGAAVGALTTATAATPGAPAPLGAIPPFYVFPCNSSFHSTCLLEEVKDLHGAAKREVISSLASRMMALEPTAATAPATGKQPAEAVLTLRRQLDDLIAAECPRCGESVIKLIDKPLVEPGDAEVASWAI</sequence>
<evidence type="ECO:0000256" key="4">
    <source>
        <dbReference type="PROSITE-ProRule" id="PRU01006"/>
    </source>
</evidence>
<accession>A0A7S1SRU6</accession>
<evidence type="ECO:0000256" key="1">
    <source>
        <dbReference type="ARBA" id="ARBA00022723"/>
    </source>
</evidence>
<evidence type="ECO:0000259" key="6">
    <source>
        <dbReference type="Pfam" id="PF26148"/>
    </source>
</evidence>
<dbReference type="GO" id="GO:0007033">
    <property type="term" value="P:vacuole organization"/>
    <property type="evidence" value="ECO:0007669"/>
    <property type="project" value="TreeGrafter"/>
</dbReference>
<evidence type="ECO:0000256" key="3">
    <source>
        <dbReference type="ARBA" id="ARBA00022833"/>
    </source>
</evidence>
<organism evidence="7">
    <name type="scientific">Tetraselmis chuii</name>
    <dbReference type="NCBI Taxonomy" id="63592"/>
    <lineage>
        <taxon>Eukaryota</taxon>
        <taxon>Viridiplantae</taxon>
        <taxon>Chlorophyta</taxon>
        <taxon>core chlorophytes</taxon>
        <taxon>Chlorodendrophyceae</taxon>
        <taxon>Chlorodendrales</taxon>
        <taxon>Chlorodendraceae</taxon>
        <taxon>Tetraselmis</taxon>
    </lineage>
</organism>
<dbReference type="PANTHER" id="PTHR23323">
    <property type="entry name" value="VACUOLAR PROTEIN SORTING-ASSOCIATED PROTEIN"/>
    <property type="match status" value="1"/>
</dbReference>
<dbReference type="InterPro" id="IPR058919">
    <property type="entry name" value="Pep3/Vps18_RING_C"/>
</dbReference>
<dbReference type="GO" id="GO:0030674">
    <property type="term" value="F:protein-macromolecule adaptor activity"/>
    <property type="evidence" value="ECO:0007669"/>
    <property type="project" value="TreeGrafter"/>
</dbReference>
<keyword evidence="2" id="KW-0863">Zinc-finger</keyword>
<dbReference type="GO" id="GO:0005768">
    <property type="term" value="C:endosome"/>
    <property type="evidence" value="ECO:0007669"/>
    <property type="project" value="TreeGrafter"/>
</dbReference>
<keyword evidence="1" id="KW-0479">Metal-binding</keyword>
<dbReference type="EMBL" id="HBGG01017450">
    <property type="protein sequence ID" value="CAD9206725.1"/>
    <property type="molecule type" value="Transcribed_RNA"/>
</dbReference>
<dbReference type="AlphaFoldDB" id="A0A7S1SRU6"/>
<dbReference type="GO" id="GO:0030897">
    <property type="term" value="C:HOPS complex"/>
    <property type="evidence" value="ECO:0007669"/>
    <property type="project" value="TreeGrafter"/>
</dbReference>
<evidence type="ECO:0000256" key="2">
    <source>
        <dbReference type="ARBA" id="ARBA00022771"/>
    </source>
</evidence>
<proteinExistence type="predicted"/>
<dbReference type="GO" id="GO:0008270">
    <property type="term" value="F:zinc ion binding"/>
    <property type="evidence" value="ECO:0007669"/>
    <property type="project" value="UniProtKB-KW"/>
</dbReference>
<dbReference type="PROSITE" id="PS50236">
    <property type="entry name" value="CHCR"/>
    <property type="match status" value="1"/>
</dbReference>
<dbReference type="GO" id="GO:0006886">
    <property type="term" value="P:intracellular protein transport"/>
    <property type="evidence" value="ECO:0007669"/>
    <property type="project" value="UniProtKB-UniRule"/>
</dbReference>
<dbReference type="GO" id="GO:0006904">
    <property type="term" value="P:vesicle docking involved in exocytosis"/>
    <property type="evidence" value="ECO:0007669"/>
    <property type="project" value="TreeGrafter"/>
</dbReference>
<protein>
    <recommendedName>
        <fullName evidence="6">Pep3/Vps18 RING C-terminal domain-containing protein</fullName>
    </recommendedName>
</protein>
<evidence type="ECO:0000256" key="5">
    <source>
        <dbReference type="SAM" id="Coils"/>
    </source>
</evidence>
<name>A0A7S1SRU6_9CHLO</name>
<dbReference type="GO" id="GO:0048284">
    <property type="term" value="P:organelle fusion"/>
    <property type="evidence" value="ECO:0007669"/>
    <property type="project" value="TreeGrafter"/>
</dbReference>
<dbReference type="Pfam" id="PF26148">
    <property type="entry name" value="VPS18_RING_C"/>
    <property type="match status" value="1"/>
</dbReference>